<dbReference type="eggNOG" id="ENOG5030CCU">
    <property type="taxonomic scope" value="Bacteria"/>
</dbReference>
<gene>
    <name evidence="3" type="ordered locus">Sama_3446</name>
</gene>
<organism evidence="3 4">
    <name type="scientific">Shewanella amazonensis (strain ATCC BAA-1098 / SB2B)</name>
    <dbReference type="NCBI Taxonomy" id="326297"/>
    <lineage>
        <taxon>Bacteria</taxon>
        <taxon>Pseudomonadati</taxon>
        <taxon>Pseudomonadota</taxon>
        <taxon>Gammaproteobacteria</taxon>
        <taxon>Alteromonadales</taxon>
        <taxon>Shewanellaceae</taxon>
        <taxon>Shewanella</taxon>
    </lineage>
</organism>
<dbReference type="Proteomes" id="UP000009175">
    <property type="component" value="Chromosome"/>
</dbReference>
<dbReference type="HOGENOM" id="CLU_161398_0_0_6"/>
<dbReference type="AlphaFoldDB" id="A1SB92"/>
<name>A1SB92_SHEAM</name>
<feature type="region of interest" description="Disordered" evidence="1">
    <location>
        <begin position="36"/>
        <end position="116"/>
    </location>
</feature>
<keyword evidence="4" id="KW-1185">Reference proteome</keyword>
<dbReference type="RefSeq" id="WP_011761553.1">
    <property type="nucleotide sequence ID" value="NC_008700.1"/>
</dbReference>
<evidence type="ECO:0000256" key="2">
    <source>
        <dbReference type="SAM" id="SignalP"/>
    </source>
</evidence>
<feature type="compositionally biased region" description="Basic and acidic residues" evidence="1">
    <location>
        <begin position="79"/>
        <end position="108"/>
    </location>
</feature>
<feature type="chain" id="PRO_5002636959" evidence="2">
    <location>
        <begin position="25"/>
        <end position="116"/>
    </location>
</feature>
<evidence type="ECO:0000313" key="3">
    <source>
        <dbReference type="EMBL" id="ABM01649.1"/>
    </source>
</evidence>
<protein>
    <submittedName>
        <fullName evidence="3">Uncharacterized protein</fullName>
    </submittedName>
</protein>
<dbReference type="EMBL" id="CP000507">
    <property type="protein sequence ID" value="ABM01649.1"/>
    <property type="molecule type" value="Genomic_DNA"/>
</dbReference>
<evidence type="ECO:0000313" key="4">
    <source>
        <dbReference type="Proteomes" id="UP000009175"/>
    </source>
</evidence>
<feature type="compositionally biased region" description="Basic and acidic residues" evidence="1">
    <location>
        <begin position="36"/>
        <end position="55"/>
    </location>
</feature>
<dbReference type="KEGG" id="saz:Sama_3446"/>
<reference evidence="3 4" key="1">
    <citation type="submission" date="2006-12" db="EMBL/GenBank/DDBJ databases">
        <title>Complete sequence of Shewanella amazonensis SB2B.</title>
        <authorList>
            <consortium name="US DOE Joint Genome Institute"/>
            <person name="Copeland A."/>
            <person name="Lucas S."/>
            <person name="Lapidus A."/>
            <person name="Barry K."/>
            <person name="Detter J.C."/>
            <person name="Glavina del Rio T."/>
            <person name="Hammon N."/>
            <person name="Israni S."/>
            <person name="Dalin E."/>
            <person name="Tice H."/>
            <person name="Pitluck S."/>
            <person name="Munk A.C."/>
            <person name="Brettin T."/>
            <person name="Bruce D."/>
            <person name="Han C."/>
            <person name="Tapia R."/>
            <person name="Gilna P."/>
            <person name="Schmutz J."/>
            <person name="Larimer F."/>
            <person name="Land M."/>
            <person name="Hauser L."/>
            <person name="Kyrpides N."/>
            <person name="Mikhailova N."/>
            <person name="Fredrickson J."/>
            <person name="Richardson P."/>
        </authorList>
    </citation>
    <scope>NUCLEOTIDE SEQUENCE [LARGE SCALE GENOMIC DNA]</scope>
    <source>
        <strain evidence="4">ATCC BAA-1098 / SB2B</strain>
    </source>
</reference>
<sequence>MYMTVSKLLLTLWVAVAVTAPLHAADDSKPRLVMKADKAREQAQKTEAEQLEKARAAAAETSSREADVLKRQQLGEWEDAQRDKAAAQFDERETREQKYLREAQEAAKKERKIPKP</sequence>
<accession>A1SB92</accession>
<proteinExistence type="predicted"/>
<evidence type="ECO:0000256" key="1">
    <source>
        <dbReference type="SAM" id="MobiDB-lite"/>
    </source>
</evidence>
<feature type="signal peptide" evidence="2">
    <location>
        <begin position="1"/>
        <end position="24"/>
    </location>
</feature>
<keyword evidence="2" id="KW-0732">Signal</keyword>
<dbReference type="STRING" id="326297.Sama_3446"/>